<name>F2NL11_MARHT</name>
<dbReference type="HOGENOM" id="CLU_006033_3_4_0"/>
<evidence type="ECO:0000256" key="2">
    <source>
        <dbReference type="ARBA" id="ARBA00023239"/>
    </source>
</evidence>
<protein>
    <submittedName>
        <fullName evidence="4">Class II aldolase/adducin family protein</fullName>
    </submittedName>
</protein>
<dbReference type="InterPro" id="IPR050197">
    <property type="entry name" value="Aldolase_class_II_sugar_metab"/>
</dbReference>
<dbReference type="KEGG" id="mhd:Marky_0448"/>
<dbReference type="SMART" id="SM01007">
    <property type="entry name" value="Aldolase_II"/>
    <property type="match status" value="1"/>
</dbReference>
<keyword evidence="5" id="KW-1185">Reference proteome</keyword>
<dbReference type="SUPFAM" id="SSF53639">
    <property type="entry name" value="AraD/HMP-PK domain-like"/>
    <property type="match status" value="1"/>
</dbReference>
<dbReference type="Proteomes" id="UP000007030">
    <property type="component" value="Chromosome"/>
</dbReference>
<dbReference type="GO" id="GO:0019323">
    <property type="term" value="P:pentose catabolic process"/>
    <property type="evidence" value="ECO:0007669"/>
    <property type="project" value="TreeGrafter"/>
</dbReference>
<feature type="domain" description="Class II aldolase/adducin N-terminal" evidence="3">
    <location>
        <begin position="10"/>
        <end position="183"/>
    </location>
</feature>
<dbReference type="InterPro" id="IPR036409">
    <property type="entry name" value="Aldolase_II/adducin_N_sf"/>
</dbReference>
<gene>
    <name evidence="4" type="ordered locus">Marky_0448</name>
</gene>
<dbReference type="PANTHER" id="PTHR22789:SF0">
    <property type="entry name" value="3-OXO-TETRONATE 4-PHOSPHATE DECARBOXYLASE-RELATED"/>
    <property type="match status" value="1"/>
</dbReference>
<evidence type="ECO:0000313" key="4">
    <source>
        <dbReference type="EMBL" id="AEB11200.1"/>
    </source>
</evidence>
<sequence length="192" mass="21042">MGAMTETLYAQFRQVGADLFAQRLISAKAGNFSVRTETGLIITKSGTLKGRLEPEDLLELGLDPNPERDQGASIETVIHREIYRQTDARAVVHAHPRTAVALSLHLEVIRPVDLEGRYYMPEVPVLAPKTVSATPEAARAVAEALRTHPVCVLKGHGAFAKGRDLVEAYTLITVLEESAEILLYSKLWSGRS</sequence>
<reference evidence="4 5" key="1">
    <citation type="journal article" date="2012" name="Stand. Genomic Sci.">
        <title>Complete genome sequence of the aerobic, heterotroph Marinithermus hydrothermalis type strain (T1(T)) from a deep-sea hydrothermal vent chimney.</title>
        <authorList>
            <person name="Copeland A."/>
            <person name="Gu W."/>
            <person name="Yasawong M."/>
            <person name="Lapidus A."/>
            <person name="Lucas S."/>
            <person name="Deshpande S."/>
            <person name="Pagani I."/>
            <person name="Tapia R."/>
            <person name="Cheng J.F."/>
            <person name="Goodwin L.A."/>
            <person name="Pitluck S."/>
            <person name="Liolios K."/>
            <person name="Ivanova N."/>
            <person name="Mavromatis K."/>
            <person name="Mikhailova N."/>
            <person name="Pati A."/>
            <person name="Chen A."/>
            <person name="Palaniappan K."/>
            <person name="Land M."/>
            <person name="Pan C."/>
            <person name="Brambilla E.M."/>
            <person name="Rohde M."/>
            <person name="Tindall B.J."/>
            <person name="Sikorski J."/>
            <person name="Goker M."/>
            <person name="Detter J.C."/>
            <person name="Bristow J."/>
            <person name="Eisen J.A."/>
            <person name="Markowitz V."/>
            <person name="Hugenholtz P."/>
            <person name="Kyrpides N.C."/>
            <person name="Klenk H.P."/>
            <person name="Woyke T."/>
        </authorList>
    </citation>
    <scope>NUCLEOTIDE SEQUENCE [LARGE SCALE GENOMIC DNA]</scope>
    <source>
        <strain evidence="5">DSM 14884 / JCM 11576 / T1</strain>
    </source>
</reference>
<keyword evidence="1" id="KW-0479">Metal-binding</keyword>
<keyword evidence="2" id="KW-0456">Lyase</keyword>
<accession>F2NL11</accession>
<dbReference type="Pfam" id="PF00596">
    <property type="entry name" value="Aldolase_II"/>
    <property type="match status" value="1"/>
</dbReference>
<dbReference type="PANTHER" id="PTHR22789">
    <property type="entry name" value="FUCULOSE PHOSPHATE ALDOLASE"/>
    <property type="match status" value="1"/>
</dbReference>
<dbReference type="InterPro" id="IPR001303">
    <property type="entry name" value="Aldolase_II/adducin_N"/>
</dbReference>
<dbReference type="GO" id="GO:0016832">
    <property type="term" value="F:aldehyde-lyase activity"/>
    <property type="evidence" value="ECO:0007669"/>
    <property type="project" value="TreeGrafter"/>
</dbReference>
<dbReference type="EMBL" id="CP002630">
    <property type="protein sequence ID" value="AEB11200.1"/>
    <property type="molecule type" value="Genomic_DNA"/>
</dbReference>
<dbReference type="AlphaFoldDB" id="F2NL11"/>
<dbReference type="GO" id="GO:0046872">
    <property type="term" value="F:metal ion binding"/>
    <property type="evidence" value="ECO:0007669"/>
    <property type="project" value="UniProtKB-KW"/>
</dbReference>
<organism evidence="4 5">
    <name type="scientific">Marinithermus hydrothermalis (strain DSM 14884 / JCM 11576 / T1)</name>
    <dbReference type="NCBI Taxonomy" id="869210"/>
    <lineage>
        <taxon>Bacteria</taxon>
        <taxon>Thermotogati</taxon>
        <taxon>Deinococcota</taxon>
        <taxon>Deinococci</taxon>
        <taxon>Thermales</taxon>
        <taxon>Thermaceae</taxon>
        <taxon>Marinithermus</taxon>
    </lineage>
</organism>
<dbReference type="STRING" id="869210.Marky_0448"/>
<evidence type="ECO:0000313" key="5">
    <source>
        <dbReference type="Proteomes" id="UP000007030"/>
    </source>
</evidence>
<proteinExistence type="predicted"/>
<evidence type="ECO:0000259" key="3">
    <source>
        <dbReference type="SMART" id="SM01007"/>
    </source>
</evidence>
<evidence type="ECO:0000256" key="1">
    <source>
        <dbReference type="ARBA" id="ARBA00022723"/>
    </source>
</evidence>
<dbReference type="Gene3D" id="3.40.225.10">
    <property type="entry name" value="Class II aldolase/adducin N-terminal domain"/>
    <property type="match status" value="1"/>
</dbReference>
<dbReference type="eggNOG" id="COG0235">
    <property type="taxonomic scope" value="Bacteria"/>
</dbReference>
<dbReference type="GO" id="GO:0005829">
    <property type="term" value="C:cytosol"/>
    <property type="evidence" value="ECO:0007669"/>
    <property type="project" value="TreeGrafter"/>
</dbReference>